<organism evidence="2 3">
    <name type="scientific">Paenibacillus helianthi</name>
    <dbReference type="NCBI Taxonomy" id="1349432"/>
    <lineage>
        <taxon>Bacteria</taxon>
        <taxon>Bacillati</taxon>
        <taxon>Bacillota</taxon>
        <taxon>Bacilli</taxon>
        <taxon>Bacillales</taxon>
        <taxon>Paenibacillaceae</taxon>
        <taxon>Paenibacillus</taxon>
    </lineage>
</organism>
<dbReference type="RefSeq" id="WP_074083714.1">
    <property type="nucleotide sequence ID" value="NZ_LVWI01000014.1"/>
</dbReference>
<evidence type="ECO:0000256" key="1">
    <source>
        <dbReference type="SAM" id="Coils"/>
    </source>
</evidence>
<name>A0ABX3EVF4_9BACL</name>
<proteinExistence type="predicted"/>
<feature type="coiled-coil region" evidence="1">
    <location>
        <begin position="36"/>
        <end position="102"/>
    </location>
</feature>
<dbReference type="EMBL" id="LVWI01000014">
    <property type="protein sequence ID" value="OKP89560.1"/>
    <property type="molecule type" value="Genomic_DNA"/>
</dbReference>
<gene>
    <name evidence="2" type="ORF">A3844_06145</name>
</gene>
<keyword evidence="3" id="KW-1185">Reference proteome</keyword>
<evidence type="ECO:0000313" key="3">
    <source>
        <dbReference type="Proteomes" id="UP000186058"/>
    </source>
</evidence>
<dbReference type="Proteomes" id="UP000186058">
    <property type="component" value="Unassembled WGS sequence"/>
</dbReference>
<evidence type="ECO:0000313" key="2">
    <source>
        <dbReference type="EMBL" id="OKP89560.1"/>
    </source>
</evidence>
<sequence>MDVNALVALAGVLVTALGSVAVTKFNNRKDLTLSDRQQLSQEQKQIRDELREEIKSLRDEMKIWRDRSLHLEDELRNWKEKYTTLELDYIKATARIEELEKRLNQREGGD</sequence>
<reference evidence="2 3" key="1">
    <citation type="submission" date="2016-03" db="EMBL/GenBank/DDBJ databases">
        <authorList>
            <person name="Sant'Anna F.H."/>
            <person name="Ambrosini A."/>
            <person name="Souza R."/>
            <person name="Bach E."/>
            <person name="Fernandes G."/>
            <person name="Balsanelli E."/>
            <person name="Baura V.A."/>
            <person name="Souza E.M."/>
            <person name="Passaglia L."/>
        </authorList>
    </citation>
    <scope>NUCLEOTIDE SEQUENCE [LARGE SCALE GENOMIC DNA]</scope>
    <source>
        <strain evidence="2 3">P26E</strain>
    </source>
</reference>
<keyword evidence="1" id="KW-0175">Coiled coil</keyword>
<accession>A0ABX3EVF4</accession>
<comment type="caution">
    <text evidence="2">The sequence shown here is derived from an EMBL/GenBank/DDBJ whole genome shotgun (WGS) entry which is preliminary data.</text>
</comment>
<protein>
    <submittedName>
        <fullName evidence="2">Uncharacterized protein</fullName>
    </submittedName>
</protein>